<evidence type="ECO:0000313" key="2">
    <source>
        <dbReference type="Proteomes" id="UP001215598"/>
    </source>
</evidence>
<dbReference type="EMBL" id="JARKIB010000030">
    <property type="protein sequence ID" value="KAJ7763428.1"/>
    <property type="molecule type" value="Genomic_DNA"/>
</dbReference>
<dbReference type="Proteomes" id="UP001215598">
    <property type="component" value="Unassembled WGS sequence"/>
</dbReference>
<comment type="caution">
    <text evidence="1">The sequence shown here is derived from an EMBL/GenBank/DDBJ whole genome shotgun (WGS) entry which is preliminary data.</text>
</comment>
<evidence type="ECO:0000313" key="1">
    <source>
        <dbReference type="EMBL" id="KAJ7763428.1"/>
    </source>
</evidence>
<proteinExistence type="predicted"/>
<sequence>MLELYLIPYSWWCKVYLKHPKGDFWDKLDLKLQDIREKAWGDSKKVVRAFRSVLEADQAKHGHKTYKDSDMEDQADEFQQTVDNIIDIGAMDAATSTQDQPGGVIDTLFIFYDVRSRKMDSYKIKADGTSSGSQTGSQLAVSLKWSHDVAIGSSA</sequence>
<name>A0AAD7JFM4_9AGAR</name>
<accession>A0AAD7JFM4</accession>
<organism evidence="1 2">
    <name type="scientific">Mycena metata</name>
    <dbReference type="NCBI Taxonomy" id="1033252"/>
    <lineage>
        <taxon>Eukaryota</taxon>
        <taxon>Fungi</taxon>
        <taxon>Dikarya</taxon>
        <taxon>Basidiomycota</taxon>
        <taxon>Agaricomycotina</taxon>
        <taxon>Agaricomycetes</taxon>
        <taxon>Agaricomycetidae</taxon>
        <taxon>Agaricales</taxon>
        <taxon>Marasmiineae</taxon>
        <taxon>Mycenaceae</taxon>
        <taxon>Mycena</taxon>
    </lineage>
</organism>
<protein>
    <submittedName>
        <fullName evidence="1">Uncharacterized protein</fullName>
    </submittedName>
</protein>
<dbReference type="AlphaFoldDB" id="A0AAD7JFM4"/>
<keyword evidence="2" id="KW-1185">Reference proteome</keyword>
<gene>
    <name evidence="1" type="ORF">B0H16DRAFT_1718657</name>
</gene>
<reference evidence="1" key="1">
    <citation type="submission" date="2023-03" db="EMBL/GenBank/DDBJ databases">
        <title>Massive genome expansion in bonnet fungi (Mycena s.s.) driven by repeated elements and novel gene families across ecological guilds.</title>
        <authorList>
            <consortium name="Lawrence Berkeley National Laboratory"/>
            <person name="Harder C.B."/>
            <person name="Miyauchi S."/>
            <person name="Viragh M."/>
            <person name="Kuo A."/>
            <person name="Thoen E."/>
            <person name="Andreopoulos B."/>
            <person name="Lu D."/>
            <person name="Skrede I."/>
            <person name="Drula E."/>
            <person name="Henrissat B."/>
            <person name="Morin E."/>
            <person name="Kohler A."/>
            <person name="Barry K."/>
            <person name="LaButti K."/>
            <person name="Morin E."/>
            <person name="Salamov A."/>
            <person name="Lipzen A."/>
            <person name="Mereny Z."/>
            <person name="Hegedus B."/>
            <person name="Baldrian P."/>
            <person name="Stursova M."/>
            <person name="Weitz H."/>
            <person name="Taylor A."/>
            <person name="Grigoriev I.V."/>
            <person name="Nagy L.G."/>
            <person name="Martin F."/>
            <person name="Kauserud H."/>
        </authorList>
    </citation>
    <scope>NUCLEOTIDE SEQUENCE</scope>
    <source>
        <strain evidence="1">CBHHK182m</strain>
    </source>
</reference>